<dbReference type="GO" id="GO:0046872">
    <property type="term" value="F:metal ion binding"/>
    <property type="evidence" value="ECO:0007669"/>
    <property type="project" value="UniProtKB-KW"/>
</dbReference>
<dbReference type="InterPro" id="IPR001279">
    <property type="entry name" value="Metallo-B-lactamas"/>
</dbReference>
<evidence type="ECO:0000256" key="4">
    <source>
        <dbReference type="ARBA" id="ARBA00022833"/>
    </source>
</evidence>
<protein>
    <submittedName>
        <fullName evidence="6">MBL fold metallo-hydrolase</fullName>
    </submittedName>
</protein>
<dbReference type="Gene3D" id="3.60.15.10">
    <property type="entry name" value="Ribonuclease Z/Hydroxyacylglutathione hydrolase-like"/>
    <property type="match status" value="1"/>
</dbReference>
<dbReference type="GO" id="GO:0016787">
    <property type="term" value="F:hydrolase activity"/>
    <property type="evidence" value="ECO:0007669"/>
    <property type="project" value="UniProtKB-KW"/>
</dbReference>
<dbReference type="CDD" id="cd16277">
    <property type="entry name" value="metallo-hydrolase-like_MBL-fold"/>
    <property type="match status" value="1"/>
</dbReference>
<keyword evidence="4" id="KW-0862">Zinc</keyword>
<dbReference type="SMART" id="SM00849">
    <property type="entry name" value="Lactamase_B"/>
    <property type="match status" value="1"/>
</dbReference>
<dbReference type="PANTHER" id="PTHR42978">
    <property type="entry name" value="QUORUM-QUENCHING LACTONASE YTNP-RELATED-RELATED"/>
    <property type="match status" value="1"/>
</dbReference>
<proteinExistence type="inferred from homology"/>
<dbReference type="SUPFAM" id="SSF56281">
    <property type="entry name" value="Metallo-hydrolase/oxidoreductase"/>
    <property type="match status" value="1"/>
</dbReference>
<sequence>MTQPVDYLANETWTVGDVTITKVVESSGPFPIELLDPIVGAERVRSVKTGPSWQRPYYLSGNDEICTPVHSFLIQTPTKRIVVDTGVGDDRERDFEGFRMLKSGYLDRFGAVWDPESVDYVVSTHLHVDHCGWNTRLENARWVPTFPNARYLFIKAEYDAWKALAADPDASRLWDPTPYMMLDIERLFSESMLPIHEAGLVDWTEPDAVLTPEVRLIPTHGHTPGHVSVLVESGGQSTVMSGDLFHGACQVAHPEWHDQLDIDRPKGMLTRAGFLERFADTSTMVLFTHIGPSPAAYIKREGGSYRLEPAGA</sequence>
<comment type="similarity">
    <text evidence="1">Belongs to the metallo-beta-lactamase superfamily.</text>
</comment>
<evidence type="ECO:0000256" key="2">
    <source>
        <dbReference type="ARBA" id="ARBA00022723"/>
    </source>
</evidence>
<dbReference type="PANTHER" id="PTHR42978:SF6">
    <property type="entry name" value="QUORUM-QUENCHING LACTONASE YTNP-RELATED"/>
    <property type="match status" value="1"/>
</dbReference>
<dbReference type="RefSeq" id="WP_152864479.1">
    <property type="nucleotide sequence ID" value="NZ_VMNX01000071.1"/>
</dbReference>
<accession>A0A5N8WTK4</accession>
<name>A0A5N8WTK4_9ACTN</name>
<dbReference type="InterPro" id="IPR051013">
    <property type="entry name" value="MBL_superfamily_lactonases"/>
</dbReference>
<feature type="domain" description="Metallo-beta-lactamase" evidence="5">
    <location>
        <begin position="68"/>
        <end position="289"/>
    </location>
</feature>
<evidence type="ECO:0000256" key="3">
    <source>
        <dbReference type="ARBA" id="ARBA00022801"/>
    </source>
</evidence>
<keyword evidence="2" id="KW-0479">Metal-binding</keyword>
<evidence type="ECO:0000313" key="7">
    <source>
        <dbReference type="Proteomes" id="UP000373149"/>
    </source>
</evidence>
<comment type="caution">
    <text evidence="6">The sequence shown here is derived from an EMBL/GenBank/DDBJ whole genome shotgun (WGS) entry which is preliminary data.</text>
</comment>
<dbReference type="InterPro" id="IPR036866">
    <property type="entry name" value="RibonucZ/Hydroxyglut_hydro"/>
</dbReference>
<dbReference type="Proteomes" id="UP000373149">
    <property type="component" value="Unassembled WGS sequence"/>
</dbReference>
<reference evidence="6 7" key="1">
    <citation type="submission" date="2019-09" db="EMBL/GenBank/DDBJ databases">
        <authorList>
            <person name="Duangmal K."/>
            <person name="Teo W.F.A."/>
            <person name="Lipun K."/>
        </authorList>
    </citation>
    <scope>NUCLEOTIDE SEQUENCE [LARGE SCALE GENOMIC DNA]</scope>
    <source>
        <strain evidence="6 7">K1PN6</strain>
    </source>
</reference>
<gene>
    <name evidence="6" type="ORF">FPZ41_19990</name>
</gene>
<dbReference type="Pfam" id="PF00753">
    <property type="entry name" value="Lactamase_B"/>
    <property type="match status" value="1"/>
</dbReference>
<keyword evidence="7" id="KW-1185">Reference proteome</keyword>
<dbReference type="EMBL" id="VMNX01000071">
    <property type="protein sequence ID" value="MPY50733.1"/>
    <property type="molecule type" value="Genomic_DNA"/>
</dbReference>
<evidence type="ECO:0000313" key="6">
    <source>
        <dbReference type="EMBL" id="MPY50733.1"/>
    </source>
</evidence>
<keyword evidence="3 6" id="KW-0378">Hydrolase</keyword>
<organism evidence="6 7">
    <name type="scientific">Streptomyces acidicola</name>
    <dbReference type="NCBI Taxonomy" id="2596892"/>
    <lineage>
        <taxon>Bacteria</taxon>
        <taxon>Bacillati</taxon>
        <taxon>Actinomycetota</taxon>
        <taxon>Actinomycetes</taxon>
        <taxon>Kitasatosporales</taxon>
        <taxon>Streptomycetaceae</taxon>
        <taxon>Streptomyces</taxon>
    </lineage>
</organism>
<evidence type="ECO:0000259" key="5">
    <source>
        <dbReference type="SMART" id="SM00849"/>
    </source>
</evidence>
<evidence type="ECO:0000256" key="1">
    <source>
        <dbReference type="ARBA" id="ARBA00007749"/>
    </source>
</evidence>
<dbReference type="AlphaFoldDB" id="A0A5N8WTK4"/>